<accession>A0A426ZJZ8</accession>
<proteinExistence type="predicted"/>
<keyword evidence="1" id="KW-0812">Transmembrane</keyword>
<dbReference type="EMBL" id="AMZH03006245">
    <property type="protein sequence ID" value="RRT64306.1"/>
    <property type="molecule type" value="Genomic_DNA"/>
</dbReference>
<evidence type="ECO:0000313" key="3">
    <source>
        <dbReference type="Proteomes" id="UP000287651"/>
    </source>
</evidence>
<evidence type="ECO:0000256" key="1">
    <source>
        <dbReference type="SAM" id="Phobius"/>
    </source>
</evidence>
<evidence type="ECO:0000313" key="2">
    <source>
        <dbReference type="EMBL" id="RRT64306.1"/>
    </source>
</evidence>
<comment type="caution">
    <text evidence="2">The sequence shown here is derived from an EMBL/GenBank/DDBJ whole genome shotgun (WGS) entry which is preliminary data.</text>
</comment>
<protein>
    <submittedName>
        <fullName evidence="2">Uncharacterized protein</fullName>
    </submittedName>
</protein>
<sequence length="201" mass="21398">MARDGWRSGIPWTCEERLCDRAGVGVREAARASVTRCYGGSASGRAPRFRATGDSVCEGAVMGADWAVCASSPAVISVRSWSLIGWVEPQGPAREVGCWNDGARVGLKYSSSGRFLTPARRSGWVGSRRDPSDGQVSSVVSFAIPLLRRGAGAFIVSAIGRSYLISLLSLLLTMSSYLSTMLAILTVRRAPAGRGCRSYLC</sequence>
<feature type="transmembrane region" description="Helical" evidence="1">
    <location>
        <begin position="163"/>
        <end position="187"/>
    </location>
</feature>
<reference evidence="2 3" key="1">
    <citation type="journal article" date="2014" name="Agronomy (Basel)">
        <title>A Draft Genome Sequence for Ensete ventricosum, the Drought-Tolerant Tree Against Hunger.</title>
        <authorList>
            <person name="Harrison J."/>
            <person name="Moore K.A."/>
            <person name="Paszkiewicz K."/>
            <person name="Jones T."/>
            <person name="Grant M."/>
            <person name="Ambacheew D."/>
            <person name="Muzemil S."/>
            <person name="Studholme D.J."/>
        </authorList>
    </citation>
    <scope>NUCLEOTIDE SEQUENCE [LARGE SCALE GENOMIC DNA]</scope>
</reference>
<gene>
    <name evidence="2" type="ORF">B296_00019384</name>
</gene>
<dbReference type="AlphaFoldDB" id="A0A426ZJZ8"/>
<dbReference type="Proteomes" id="UP000287651">
    <property type="component" value="Unassembled WGS sequence"/>
</dbReference>
<keyword evidence="1" id="KW-1133">Transmembrane helix</keyword>
<keyword evidence="1" id="KW-0472">Membrane</keyword>
<organism evidence="2 3">
    <name type="scientific">Ensete ventricosum</name>
    <name type="common">Abyssinian banana</name>
    <name type="synonym">Musa ensete</name>
    <dbReference type="NCBI Taxonomy" id="4639"/>
    <lineage>
        <taxon>Eukaryota</taxon>
        <taxon>Viridiplantae</taxon>
        <taxon>Streptophyta</taxon>
        <taxon>Embryophyta</taxon>
        <taxon>Tracheophyta</taxon>
        <taxon>Spermatophyta</taxon>
        <taxon>Magnoliopsida</taxon>
        <taxon>Liliopsida</taxon>
        <taxon>Zingiberales</taxon>
        <taxon>Musaceae</taxon>
        <taxon>Ensete</taxon>
    </lineage>
</organism>
<name>A0A426ZJZ8_ENSVE</name>